<dbReference type="RefSeq" id="WP_318584742.1">
    <property type="nucleotide sequence ID" value="NZ_JAWRCP010000001.1"/>
</dbReference>
<evidence type="ECO:0000313" key="3">
    <source>
        <dbReference type="EMBL" id="MDW6092540.1"/>
    </source>
</evidence>
<evidence type="ECO:0000256" key="2">
    <source>
        <dbReference type="SAM" id="Phobius"/>
    </source>
</evidence>
<evidence type="ECO:0000313" key="4">
    <source>
        <dbReference type="Proteomes" id="UP001279860"/>
    </source>
</evidence>
<feature type="transmembrane region" description="Helical" evidence="2">
    <location>
        <begin position="81"/>
        <end position="108"/>
    </location>
</feature>
<feature type="transmembrane region" description="Helical" evidence="2">
    <location>
        <begin position="114"/>
        <end position="135"/>
    </location>
</feature>
<keyword evidence="2" id="KW-1133">Transmembrane helix</keyword>
<comment type="caution">
    <text evidence="3">The sequence shown here is derived from an EMBL/GenBank/DDBJ whole genome shotgun (WGS) entry which is preliminary data.</text>
</comment>
<gene>
    <name evidence="3" type="ORF">SBX64_08280</name>
</gene>
<feature type="compositionally biased region" description="Polar residues" evidence="1">
    <location>
        <begin position="1"/>
        <end position="15"/>
    </location>
</feature>
<protein>
    <submittedName>
        <fullName evidence="3">Phage holin family protein</fullName>
    </submittedName>
</protein>
<sequence length="172" mass="18719">MNDSGHMTTEDQGPTTDAARRAAVGADTQDVKQEAEQAVNSIRTILTQIEGLATSLKTWSDTTLDLFVLEVKTNIAAARQIVLCSIVFILLAVLFIFSLCLTAGIVTYDLTAHVLLSCGVFIGSLGLALFGLAWWQQRLTNFLGFKHTTEQLREGWDALSDKTQPGDADQTD</sequence>
<keyword evidence="4" id="KW-1185">Reference proteome</keyword>
<dbReference type="EMBL" id="JAWRCP010000001">
    <property type="protein sequence ID" value="MDW6092540.1"/>
    <property type="molecule type" value="Genomic_DNA"/>
</dbReference>
<reference evidence="3 4" key="1">
    <citation type="submission" date="2023-11" db="EMBL/GenBank/DDBJ databases">
        <title>Plant-associative lifestyle of Vibrio porteresiae and its evolutionary dynamics.</title>
        <authorList>
            <person name="Rameshkumar N."/>
            <person name="Kirti K."/>
        </authorList>
    </citation>
    <scope>NUCLEOTIDE SEQUENCE [LARGE SCALE GENOMIC DNA]</scope>
    <source>
        <strain evidence="3 4">MSSRF7</strain>
    </source>
</reference>
<dbReference type="Proteomes" id="UP001279860">
    <property type="component" value="Unassembled WGS sequence"/>
</dbReference>
<keyword evidence="2" id="KW-0812">Transmembrane</keyword>
<name>A0ABU4ITB9_9VIBR</name>
<organism evidence="3 4">
    <name type="scientific">Vibrio rhizosphaerae</name>
    <dbReference type="NCBI Taxonomy" id="398736"/>
    <lineage>
        <taxon>Bacteria</taxon>
        <taxon>Pseudomonadati</taxon>
        <taxon>Pseudomonadota</taxon>
        <taxon>Gammaproteobacteria</taxon>
        <taxon>Vibrionales</taxon>
        <taxon>Vibrionaceae</taxon>
        <taxon>Vibrio</taxon>
    </lineage>
</organism>
<evidence type="ECO:0000256" key="1">
    <source>
        <dbReference type="SAM" id="MobiDB-lite"/>
    </source>
</evidence>
<accession>A0ABU4ITB9</accession>
<feature type="region of interest" description="Disordered" evidence="1">
    <location>
        <begin position="1"/>
        <end position="20"/>
    </location>
</feature>
<proteinExistence type="predicted"/>
<keyword evidence="2" id="KW-0472">Membrane</keyword>